<dbReference type="InterPro" id="IPR027417">
    <property type="entry name" value="P-loop_NTPase"/>
</dbReference>
<proteinExistence type="predicted"/>
<dbReference type="InterPro" id="IPR005021">
    <property type="entry name" value="Terminase_largesu-like"/>
</dbReference>
<keyword evidence="5" id="KW-1185">Reference proteome</keyword>
<sequence>MAKFPNVNAASKYARDVVAGKILACRFVRRACERHLFDLKRSSNPDYPYRFDKTKAERVCRFIQKLRHTKGKWARLTGENAKLKLEPWQLFIFCCVFGWVHKKSGLRRFREAYNEVPRKNGKSAKSAGFGLYMLTADNEYGAEVYCGATTEKQALEVFNPARLMAKMLPDLRARFDIAVWAKKLTLPDGSKFEPVIGDPGDGSSPNAGIVDEYHEHPDSSQYDTLITGMGSREQPLMWGITTAGFNIDGPCYDMRDRVIQMLDGFEHPELDDPELFGIIYTIDEDVDWKSEEALKMANPNYGVSVSGEYLRSQQLRALKRARYVNAFKTKHLNIWVAGKEAFFDMEAWKRCEDQSLCIEQFTTDDCYLGFDLARKLDMNSKARLFTRTVDGQRHYYSIAPKFWVPEEQLDNDDRRLAELFQKWVNVGCLDATDGAEVDYREILEHAKDVHLETPVNESAIDPHGATNLSHQLADEGLTPITITQNYTNMSDPMKELEAAILAGRFHHDGHPIMTWCVGNVVGKYLPGNDDIVRPIKQKPTNKIDGAVALIMAIGRAMVAVESYNPLEDFDAEDYVL</sequence>
<reference evidence="4 5" key="1">
    <citation type="journal article" date="2014" name="Int. J. Syst. Evol. Microbiol.">
        <title>Complete genome sequence of Corynebacterium casei LMG S-19264T (=DSM 44701T), isolated from a smear-ripened cheese.</title>
        <authorList>
            <consortium name="US DOE Joint Genome Institute (JGI-PGF)"/>
            <person name="Walter F."/>
            <person name="Albersmeier A."/>
            <person name="Kalinowski J."/>
            <person name="Ruckert C."/>
        </authorList>
    </citation>
    <scope>NUCLEOTIDE SEQUENCE [LARGE SCALE GENOMIC DNA]</scope>
    <source>
        <strain evidence="4 5">NBRC 112785</strain>
    </source>
</reference>
<dbReference type="RefSeq" id="WP_095497210.1">
    <property type="nucleotide sequence ID" value="NZ_BSPO01000002.1"/>
</dbReference>
<evidence type="ECO:0000256" key="1">
    <source>
        <dbReference type="SAM" id="MobiDB-lite"/>
    </source>
</evidence>
<gene>
    <name evidence="4" type="ORF">GCM10007894_12070</name>
</gene>
<dbReference type="PANTHER" id="PTHR41287">
    <property type="match status" value="1"/>
</dbReference>
<dbReference type="PANTHER" id="PTHR41287:SF1">
    <property type="entry name" value="PROTEIN YMFN"/>
    <property type="match status" value="1"/>
</dbReference>
<organism evidence="4 5">
    <name type="scientific">Paraferrimonas haliotis</name>
    <dbReference type="NCBI Taxonomy" id="2013866"/>
    <lineage>
        <taxon>Bacteria</taxon>
        <taxon>Pseudomonadati</taxon>
        <taxon>Pseudomonadota</taxon>
        <taxon>Gammaproteobacteria</taxon>
        <taxon>Alteromonadales</taxon>
        <taxon>Ferrimonadaceae</taxon>
        <taxon>Paraferrimonas</taxon>
    </lineage>
</organism>
<dbReference type="Gene3D" id="3.40.50.300">
    <property type="entry name" value="P-loop containing nucleotide triphosphate hydrolases"/>
    <property type="match status" value="1"/>
</dbReference>
<dbReference type="EMBL" id="BSPO01000002">
    <property type="protein sequence ID" value="GLS83230.1"/>
    <property type="molecule type" value="Genomic_DNA"/>
</dbReference>
<evidence type="ECO:0000259" key="3">
    <source>
        <dbReference type="Pfam" id="PF20441"/>
    </source>
</evidence>
<protein>
    <submittedName>
        <fullName evidence="4">Terminase</fullName>
    </submittedName>
</protein>
<evidence type="ECO:0000313" key="5">
    <source>
        <dbReference type="Proteomes" id="UP001157439"/>
    </source>
</evidence>
<feature type="domain" description="Terminase large subunit-like ATPase" evidence="2">
    <location>
        <begin position="87"/>
        <end position="256"/>
    </location>
</feature>
<feature type="region of interest" description="Disordered" evidence="1">
    <location>
        <begin position="192"/>
        <end position="214"/>
    </location>
</feature>
<dbReference type="Proteomes" id="UP001157439">
    <property type="component" value="Unassembled WGS sequence"/>
</dbReference>
<dbReference type="GO" id="GO:0004519">
    <property type="term" value="F:endonuclease activity"/>
    <property type="evidence" value="ECO:0007669"/>
    <property type="project" value="InterPro"/>
</dbReference>
<dbReference type="InterPro" id="IPR046461">
    <property type="entry name" value="TerL_ATPase"/>
</dbReference>
<dbReference type="Pfam" id="PF20441">
    <property type="entry name" value="TerL_nuclease"/>
    <property type="match status" value="1"/>
</dbReference>
<comment type="caution">
    <text evidence="4">The sequence shown here is derived from an EMBL/GenBank/DDBJ whole genome shotgun (WGS) entry which is preliminary data.</text>
</comment>
<name>A0AA37TV64_9GAMM</name>
<feature type="domain" description="Terminase large subunit-like endonuclease" evidence="3">
    <location>
        <begin position="271"/>
        <end position="557"/>
    </location>
</feature>
<evidence type="ECO:0000259" key="2">
    <source>
        <dbReference type="Pfam" id="PF03354"/>
    </source>
</evidence>
<dbReference type="InterPro" id="IPR046462">
    <property type="entry name" value="TerL_nuclease"/>
</dbReference>
<dbReference type="AlphaFoldDB" id="A0AA37TV64"/>
<dbReference type="Pfam" id="PF03354">
    <property type="entry name" value="TerL_ATPase"/>
    <property type="match status" value="1"/>
</dbReference>
<evidence type="ECO:0000313" key="4">
    <source>
        <dbReference type="EMBL" id="GLS83230.1"/>
    </source>
</evidence>
<accession>A0AA37TV64</accession>